<organism evidence="2 3">
    <name type="scientific">Streptomyces naganishii JCM 4654</name>
    <dbReference type="NCBI Taxonomy" id="1306179"/>
    <lineage>
        <taxon>Bacteria</taxon>
        <taxon>Bacillati</taxon>
        <taxon>Actinomycetota</taxon>
        <taxon>Actinomycetes</taxon>
        <taxon>Kitasatosporales</taxon>
        <taxon>Streptomycetaceae</taxon>
        <taxon>Streptomyces</taxon>
    </lineage>
</organism>
<dbReference type="EMBL" id="BMVF01000019">
    <property type="protein sequence ID" value="GHD94802.1"/>
    <property type="molecule type" value="Genomic_DNA"/>
</dbReference>
<evidence type="ECO:0000313" key="3">
    <source>
        <dbReference type="Proteomes" id="UP000608955"/>
    </source>
</evidence>
<dbReference type="AlphaFoldDB" id="A0A919CYD5"/>
<reference evidence="2" key="2">
    <citation type="submission" date="2020-09" db="EMBL/GenBank/DDBJ databases">
        <authorList>
            <person name="Sun Q."/>
            <person name="Ohkuma M."/>
        </authorList>
    </citation>
    <scope>NUCLEOTIDE SEQUENCE</scope>
    <source>
        <strain evidence="2">JCM 4654</strain>
    </source>
</reference>
<feature type="compositionally biased region" description="Gly residues" evidence="1">
    <location>
        <begin position="73"/>
        <end position="85"/>
    </location>
</feature>
<feature type="compositionally biased region" description="Basic residues" evidence="1">
    <location>
        <begin position="49"/>
        <end position="61"/>
    </location>
</feature>
<accession>A0A919CYD5</accession>
<reference evidence="2" key="1">
    <citation type="journal article" date="2014" name="Int. J. Syst. Evol. Microbiol.">
        <title>Complete genome sequence of Corynebacterium casei LMG S-19264T (=DSM 44701T), isolated from a smear-ripened cheese.</title>
        <authorList>
            <consortium name="US DOE Joint Genome Institute (JGI-PGF)"/>
            <person name="Walter F."/>
            <person name="Albersmeier A."/>
            <person name="Kalinowski J."/>
            <person name="Ruckert C."/>
        </authorList>
    </citation>
    <scope>NUCLEOTIDE SEQUENCE</scope>
    <source>
        <strain evidence="2">JCM 4654</strain>
    </source>
</reference>
<name>A0A919CYD5_9ACTN</name>
<protein>
    <submittedName>
        <fullName evidence="2">Uncharacterized protein</fullName>
    </submittedName>
</protein>
<feature type="region of interest" description="Disordered" evidence="1">
    <location>
        <begin position="1"/>
        <end position="29"/>
    </location>
</feature>
<proteinExistence type="predicted"/>
<feature type="region of interest" description="Disordered" evidence="1">
    <location>
        <begin position="43"/>
        <end position="111"/>
    </location>
</feature>
<sequence length="111" mass="11499">MPGAHAVSGAARRARGRASDQGTRAPERTLWARDVALHPETYSGLWTQRRIKRRTPGRRRNAVQGGACRAGGRRGGALPGPGGAPGRAAHPVSEGARPAGETVSRVPGPAP</sequence>
<gene>
    <name evidence="2" type="ORF">GCM10010508_56990</name>
</gene>
<evidence type="ECO:0000313" key="2">
    <source>
        <dbReference type="EMBL" id="GHD94802.1"/>
    </source>
</evidence>
<dbReference type="Proteomes" id="UP000608955">
    <property type="component" value="Unassembled WGS sequence"/>
</dbReference>
<keyword evidence="3" id="KW-1185">Reference proteome</keyword>
<evidence type="ECO:0000256" key="1">
    <source>
        <dbReference type="SAM" id="MobiDB-lite"/>
    </source>
</evidence>
<comment type="caution">
    <text evidence="2">The sequence shown here is derived from an EMBL/GenBank/DDBJ whole genome shotgun (WGS) entry which is preliminary data.</text>
</comment>